<evidence type="ECO:0000313" key="2">
    <source>
        <dbReference type="EMBL" id="SHH78627.1"/>
    </source>
</evidence>
<protein>
    <recommendedName>
        <fullName evidence="4">DUF3606 domain-containing protein</fullName>
    </recommendedName>
</protein>
<evidence type="ECO:0000256" key="1">
    <source>
        <dbReference type="SAM" id="MobiDB-lite"/>
    </source>
</evidence>
<sequence>MHRVKHPPVRNKIDLTDPGQVRAWTRRLHVSADALKTVVGKVGNSVSAVTKEIELQRVNHQPCAVPPVPNSISSPSAEGELPAPV</sequence>
<name>A0A1M5VTT7_9BRAD</name>
<dbReference type="OrthoDB" id="8249806at2"/>
<dbReference type="Pfam" id="PF12244">
    <property type="entry name" value="DUF3606"/>
    <property type="match status" value="1"/>
</dbReference>
<dbReference type="AlphaFoldDB" id="A0A1M5VTT7"/>
<dbReference type="RefSeq" id="WP_079604616.1">
    <property type="nucleotide sequence ID" value="NZ_LT670817.1"/>
</dbReference>
<reference evidence="2 3" key="1">
    <citation type="submission" date="2016-11" db="EMBL/GenBank/DDBJ databases">
        <authorList>
            <person name="Jaros S."/>
            <person name="Januszkiewicz K."/>
            <person name="Wedrychowicz H."/>
        </authorList>
    </citation>
    <scope>NUCLEOTIDE SEQUENCE [LARGE SCALE GENOMIC DNA]</scope>
    <source>
        <strain evidence="2 3">GAS138</strain>
    </source>
</reference>
<evidence type="ECO:0000313" key="3">
    <source>
        <dbReference type="Proteomes" id="UP000189796"/>
    </source>
</evidence>
<proteinExistence type="predicted"/>
<dbReference type="EMBL" id="LT670817">
    <property type="protein sequence ID" value="SHH78627.1"/>
    <property type="molecule type" value="Genomic_DNA"/>
</dbReference>
<organism evidence="2 3">
    <name type="scientific">Bradyrhizobium erythrophlei</name>
    <dbReference type="NCBI Taxonomy" id="1437360"/>
    <lineage>
        <taxon>Bacteria</taxon>
        <taxon>Pseudomonadati</taxon>
        <taxon>Pseudomonadota</taxon>
        <taxon>Alphaproteobacteria</taxon>
        <taxon>Hyphomicrobiales</taxon>
        <taxon>Nitrobacteraceae</taxon>
        <taxon>Bradyrhizobium</taxon>
    </lineage>
</organism>
<feature type="region of interest" description="Disordered" evidence="1">
    <location>
        <begin position="63"/>
        <end position="85"/>
    </location>
</feature>
<dbReference type="InterPro" id="IPR022037">
    <property type="entry name" value="DUF3606"/>
</dbReference>
<dbReference type="Proteomes" id="UP000189796">
    <property type="component" value="Chromosome I"/>
</dbReference>
<gene>
    <name evidence="2" type="ORF">SAMN05443248_6171</name>
</gene>
<accession>A0A1M5VTT7</accession>
<evidence type="ECO:0008006" key="4">
    <source>
        <dbReference type="Google" id="ProtNLM"/>
    </source>
</evidence>